<dbReference type="Pfam" id="PF13649">
    <property type="entry name" value="Methyltransf_25"/>
    <property type="match status" value="1"/>
</dbReference>
<gene>
    <name evidence="3" type="ORF">EHV15_30430</name>
</gene>
<dbReference type="AlphaFoldDB" id="A0A3P3UAP2"/>
<evidence type="ECO:0000259" key="2">
    <source>
        <dbReference type="Pfam" id="PF13649"/>
    </source>
</evidence>
<evidence type="ECO:0000313" key="3">
    <source>
        <dbReference type="EMBL" id="RRJ66766.1"/>
    </source>
</evidence>
<dbReference type="PANTHER" id="PTHR43861">
    <property type="entry name" value="TRANS-ACONITATE 2-METHYLTRANSFERASE-RELATED"/>
    <property type="match status" value="1"/>
</dbReference>
<dbReference type="InterPro" id="IPR029063">
    <property type="entry name" value="SAM-dependent_MTases_sf"/>
</dbReference>
<feature type="domain" description="Methyltransferase" evidence="2">
    <location>
        <begin position="37"/>
        <end position="125"/>
    </location>
</feature>
<dbReference type="OrthoDB" id="9772751at2"/>
<name>A0A3P3UAP2_9BACL</name>
<accession>A0A3P3UAP2</accession>
<reference evidence="3 4" key="1">
    <citation type="submission" date="2018-11" db="EMBL/GenBank/DDBJ databases">
        <title>Genome sequencing of Paenibacillus sp. KCOM 3021 (= ChDC PVNT-B20).</title>
        <authorList>
            <person name="Kook J.-K."/>
            <person name="Park S.-N."/>
            <person name="Lim Y.K."/>
        </authorList>
    </citation>
    <scope>NUCLEOTIDE SEQUENCE [LARGE SCALE GENOMIC DNA]</scope>
    <source>
        <strain evidence="3 4">KCOM 3021</strain>
    </source>
</reference>
<proteinExistence type="predicted"/>
<dbReference type="RefSeq" id="WP_128634552.1">
    <property type="nucleotide sequence ID" value="NZ_RRCN01000001.1"/>
</dbReference>
<dbReference type="Proteomes" id="UP000267017">
    <property type="component" value="Unassembled WGS sequence"/>
</dbReference>
<dbReference type="GO" id="GO:0008168">
    <property type="term" value="F:methyltransferase activity"/>
    <property type="evidence" value="ECO:0007669"/>
    <property type="project" value="UniProtKB-KW"/>
</dbReference>
<keyword evidence="1 3" id="KW-0808">Transferase</keyword>
<organism evidence="3 4">
    <name type="scientific">Paenibacillus oralis</name>
    <dbReference type="NCBI Taxonomy" id="2490856"/>
    <lineage>
        <taxon>Bacteria</taxon>
        <taxon>Bacillati</taxon>
        <taxon>Bacillota</taxon>
        <taxon>Bacilli</taxon>
        <taxon>Bacillales</taxon>
        <taxon>Paenibacillaceae</taxon>
        <taxon>Paenibacillus</taxon>
    </lineage>
</organism>
<dbReference type="Gene3D" id="3.40.50.150">
    <property type="entry name" value="Vaccinia Virus protein VP39"/>
    <property type="match status" value="1"/>
</dbReference>
<sequence length="204" mass="24410">MYLAPRLYHSVVRPRWFTERYIHDHIKSHFAMDNKMVLDFGCGTGANCCMSPVDKYYGIDVNSKRIEFAKRLFPNYTFMAFDGKRIQIPDQTVDLILIVAVLHHIPNELISHYLHEFRRVLKPEGNVAVIEPYLCQKSKFNNWFMTRFDDGNYIRNEDDYLRLFINQQYDCRVLKKFRKCFLYNEVFFTAKPKGNSSTNYKQFQ</sequence>
<protein>
    <submittedName>
        <fullName evidence="3">Class I SAM-dependent methyltransferase</fullName>
    </submittedName>
</protein>
<dbReference type="EMBL" id="RRCN01000001">
    <property type="protein sequence ID" value="RRJ66766.1"/>
    <property type="molecule type" value="Genomic_DNA"/>
</dbReference>
<dbReference type="GO" id="GO:0032259">
    <property type="term" value="P:methylation"/>
    <property type="evidence" value="ECO:0007669"/>
    <property type="project" value="UniProtKB-KW"/>
</dbReference>
<evidence type="ECO:0000313" key="4">
    <source>
        <dbReference type="Proteomes" id="UP000267017"/>
    </source>
</evidence>
<dbReference type="SUPFAM" id="SSF53335">
    <property type="entry name" value="S-adenosyl-L-methionine-dependent methyltransferases"/>
    <property type="match status" value="1"/>
</dbReference>
<dbReference type="CDD" id="cd02440">
    <property type="entry name" value="AdoMet_MTases"/>
    <property type="match status" value="1"/>
</dbReference>
<evidence type="ECO:0000256" key="1">
    <source>
        <dbReference type="ARBA" id="ARBA00022679"/>
    </source>
</evidence>
<keyword evidence="4" id="KW-1185">Reference proteome</keyword>
<comment type="caution">
    <text evidence="3">The sequence shown here is derived from an EMBL/GenBank/DDBJ whole genome shotgun (WGS) entry which is preliminary data.</text>
</comment>
<dbReference type="InterPro" id="IPR041698">
    <property type="entry name" value="Methyltransf_25"/>
</dbReference>
<keyword evidence="3" id="KW-0489">Methyltransferase</keyword>